<proteinExistence type="predicted"/>
<organism evidence="1 2">
    <name type="scientific">Favolaschia claudopus</name>
    <dbReference type="NCBI Taxonomy" id="2862362"/>
    <lineage>
        <taxon>Eukaryota</taxon>
        <taxon>Fungi</taxon>
        <taxon>Dikarya</taxon>
        <taxon>Basidiomycota</taxon>
        <taxon>Agaricomycotina</taxon>
        <taxon>Agaricomycetes</taxon>
        <taxon>Agaricomycetidae</taxon>
        <taxon>Agaricales</taxon>
        <taxon>Marasmiineae</taxon>
        <taxon>Mycenaceae</taxon>
        <taxon>Favolaschia</taxon>
    </lineage>
</organism>
<protein>
    <submittedName>
        <fullName evidence="1">Uncharacterized protein</fullName>
    </submittedName>
</protein>
<accession>A0AAW0ACU6</accession>
<sequence length="187" mass="20471">MARSKKNLSKKKVPQQISVSSTPPLTALELRLIRDLLCAINNSDFAARFPWLLKKTWNVLGSRNPEVTEGCRSIGKKAMEMSLCILSLDVHGGIEKGLPIGLSDSLERCFYSEQVLFAILKKADEKQATRIASIGVPTAKVGQVRDGVMLFAGGMWSEGQDLTAVMSWVNGLFRSLVAVAIKSYKSV</sequence>
<dbReference type="AlphaFoldDB" id="A0AAW0ACU6"/>
<comment type="caution">
    <text evidence="1">The sequence shown here is derived from an EMBL/GenBank/DDBJ whole genome shotgun (WGS) entry which is preliminary data.</text>
</comment>
<evidence type="ECO:0000313" key="1">
    <source>
        <dbReference type="EMBL" id="KAK7007011.1"/>
    </source>
</evidence>
<evidence type="ECO:0000313" key="2">
    <source>
        <dbReference type="Proteomes" id="UP001362999"/>
    </source>
</evidence>
<keyword evidence="2" id="KW-1185">Reference proteome</keyword>
<gene>
    <name evidence="1" type="ORF">R3P38DRAFT_2554578</name>
</gene>
<dbReference type="EMBL" id="JAWWNJ010000073">
    <property type="protein sequence ID" value="KAK7007011.1"/>
    <property type="molecule type" value="Genomic_DNA"/>
</dbReference>
<dbReference type="Proteomes" id="UP001362999">
    <property type="component" value="Unassembled WGS sequence"/>
</dbReference>
<name>A0AAW0ACU6_9AGAR</name>
<reference evidence="1 2" key="1">
    <citation type="journal article" date="2024" name="J Genomics">
        <title>Draft genome sequencing and assembly of Favolaschia claudopus CIRM-BRFM 2984 isolated from oak limbs.</title>
        <authorList>
            <person name="Navarro D."/>
            <person name="Drula E."/>
            <person name="Chaduli D."/>
            <person name="Cazenave R."/>
            <person name="Ahrendt S."/>
            <person name="Wang J."/>
            <person name="Lipzen A."/>
            <person name="Daum C."/>
            <person name="Barry K."/>
            <person name="Grigoriev I.V."/>
            <person name="Favel A."/>
            <person name="Rosso M.N."/>
            <person name="Martin F."/>
        </authorList>
    </citation>
    <scope>NUCLEOTIDE SEQUENCE [LARGE SCALE GENOMIC DNA]</scope>
    <source>
        <strain evidence="1 2">CIRM-BRFM 2984</strain>
    </source>
</reference>